<dbReference type="InterPro" id="IPR050228">
    <property type="entry name" value="Carboxylesterase_BioH"/>
</dbReference>
<keyword evidence="4" id="KW-1185">Reference proteome</keyword>
<dbReference type="PANTHER" id="PTHR43194:SF4">
    <property type="entry name" value="AB HYDROLASE-1 DOMAIN-CONTAINING PROTEIN"/>
    <property type="match status" value="1"/>
</dbReference>
<dbReference type="SUPFAM" id="SSF53474">
    <property type="entry name" value="alpha/beta-Hydrolases"/>
    <property type="match status" value="1"/>
</dbReference>
<evidence type="ECO:0000259" key="2">
    <source>
        <dbReference type="Pfam" id="PF12697"/>
    </source>
</evidence>
<organism evidence="3 4">
    <name type="scientific">Myriangium duriaei CBS 260.36</name>
    <dbReference type="NCBI Taxonomy" id="1168546"/>
    <lineage>
        <taxon>Eukaryota</taxon>
        <taxon>Fungi</taxon>
        <taxon>Dikarya</taxon>
        <taxon>Ascomycota</taxon>
        <taxon>Pezizomycotina</taxon>
        <taxon>Dothideomycetes</taxon>
        <taxon>Dothideomycetidae</taxon>
        <taxon>Myriangiales</taxon>
        <taxon>Myriangiaceae</taxon>
        <taxon>Myriangium</taxon>
    </lineage>
</organism>
<feature type="chain" id="PRO_5040420942" evidence="1">
    <location>
        <begin position="18"/>
        <end position="377"/>
    </location>
</feature>
<dbReference type="EMBL" id="ML996081">
    <property type="protein sequence ID" value="KAF2158250.1"/>
    <property type="molecule type" value="Genomic_DNA"/>
</dbReference>
<feature type="signal peptide" evidence="1">
    <location>
        <begin position="1"/>
        <end position="17"/>
    </location>
</feature>
<dbReference type="InterPro" id="IPR029058">
    <property type="entry name" value="AB_hydrolase_fold"/>
</dbReference>
<reference evidence="3" key="1">
    <citation type="journal article" date="2020" name="Stud. Mycol.">
        <title>101 Dothideomycetes genomes: a test case for predicting lifestyles and emergence of pathogens.</title>
        <authorList>
            <person name="Haridas S."/>
            <person name="Albert R."/>
            <person name="Binder M."/>
            <person name="Bloem J."/>
            <person name="Labutti K."/>
            <person name="Salamov A."/>
            <person name="Andreopoulos B."/>
            <person name="Baker S."/>
            <person name="Barry K."/>
            <person name="Bills G."/>
            <person name="Bluhm B."/>
            <person name="Cannon C."/>
            <person name="Castanera R."/>
            <person name="Culley D."/>
            <person name="Daum C."/>
            <person name="Ezra D."/>
            <person name="Gonzalez J."/>
            <person name="Henrissat B."/>
            <person name="Kuo A."/>
            <person name="Liang C."/>
            <person name="Lipzen A."/>
            <person name="Lutzoni F."/>
            <person name="Magnuson J."/>
            <person name="Mondo S."/>
            <person name="Nolan M."/>
            <person name="Ohm R."/>
            <person name="Pangilinan J."/>
            <person name="Park H.-J."/>
            <person name="Ramirez L."/>
            <person name="Alfaro M."/>
            <person name="Sun H."/>
            <person name="Tritt A."/>
            <person name="Yoshinaga Y."/>
            <person name="Zwiers L.-H."/>
            <person name="Turgeon B."/>
            <person name="Goodwin S."/>
            <person name="Spatafora J."/>
            <person name="Crous P."/>
            <person name="Grigoriev I."/>
        </authorList>
    </citation>
    <scope>NUCLEOTIDE SEQUENCE</scope>
    <source>
        <strain evidence="3">CBS 260.36</strain>
    </source>
</reference>
<comment type="caution">
    <text evidence="3">The sequence shown here is derived from an EMBL/GenBank/DDBJ whole genome shotgun (WGS) entry which is preliminary data.</text>
</comment>
<evidence type="ECO:0000256" key="1">
    <source>
        <dbReference type="SAM" id="SignalP"/>
    </source>
</evidence>
<dbReference type="OrthoDB" id="9978720at2759"/>
<dbReference type="Proteomes" id="UP000799439">
    <property type="component" value="Unassembled WGS sequence"/>
</dbReference>
<dbReference type="Gene3D" id="3.40.50.1820">
    <property type="entry name" value="alpha/beta hydrolase"/>
    <property type="match status" value="1"/>
</dbReference>
<accession>A0A9P4MKG8</accession>
<name>A0A9P4MKG8_9PEZI</name>
<dbReference type="AlphaFoldDB" id="A0A9P4MKG8"/>
<gene>
    <name evidence="3" type="ORF">K461DRAFT_220094</name>
</gene>
<proteinExistence type="predicted"/>
<dbReference type="InterPro" id="IPR000073">
    <property type="entry name" value="AB_hydrolase_1"/>
</dbReference>
<dbReference type="Pfam" id="PF12697">
    <property type="entry name" value="Abhydrolase_6"/>
    <property type="match status" value="1"/>
</dbReference>
<dbReference type="CDD" id="cd12809">
    <property type="entry name" value="Esterase_713_like-2"/>
    <property type="match status" value="1"/>
</dbReference>
<protein>
    <submittedName>
        <fullName evidence="3">Alpha/beta-hydrolase</fullName>
    </submittedName>
</protein>
<feature type="domain" description="AB hydrolase-1" evidence="2">
    <location>
        <begin position="70"/>
        <end position="362"/>
    </location>
</feature>
<evidence type="ECO:0000313" key="3">
    <source>
        <dbReference type="EMBL" id="KAF2158250.1"/>
    </source>
</evidence>
<keyword evidence="1" id="KW-0732">Signal</keyword>
<evidence type="ECO:0000313" key="4">
    <source>
        <dbReference type="Proteomes" id="UP000799439"/>
    </source>
</evidence>
<sequence length="377" mass="41721">MWSRLLTIASTLMSVQSYIHAPSEIPAVRSYFHVGGYYSEDSEGRHIFMDQMYVEKLLPVDARSNQASPIVIIHGQGQTGANFLNKPDGGKSWTSQFLEAGYTVYLVDQTSRGRSAWAPGFGATTPSMYSAELIQQRFTAPERYLLWPQAKLHTQWPGTGVMGDAVFDAFYSSNVQFIANATYQQRAVQSAGAQLLDTIGAPVWLLGHSQGGIMPFLIADARPRLTRGLVLLEPTGPPFEEAVFGSNSARSWGLTDIPLSYIPLVNDLIIDMVKQEVPPPELISDNATVPCLLQATEPAPRQLLNLEPLPILVVTGEASYHAPYDYCTVAFLRQAGCHKVHHIELGKVGIHGNGHMMFMEKNSETIWELVNEWMRSI</sequence>
<dbReference type="PANTHER" id="PTHR43194">
    <property type="entry name" value="HYDROLASE ALPHA/BETA FOLD FAMILY"/>
    <property type="match status" value="1"/>
</dbReference>